<sequence length="171" mass="18099">MPDTITVTGLVATTPRHLVTSDGLPITSFRLCSTLRRYDRAENKWVDADTNWYTVTTFRQLATNVVGSVAKGQRVVVTGRLRVREWATEDKHGTNVEIDADALGHDLSWGTAVFSRTVAASAAAEATQSGETAGHADAGDASEAVGDGDAEPGDELAAARAQRATEAALPF</sequence>
<dbReference type="InterPro" id="IPR012340">
    <property type="entry name" value="NA-bd_OB-fold"/>
</dbReference>
<name>A0ABQ6K7P1_9MICO</name>
<dbReference type="EMBL" id="BSVB01000001">
    <property type="protein sequence ID" value="GMA96419.1"/>
    <property type="molecule type" value="Genomic_DNA"/>
</dbReference>
<dbReference type="InterPro" id="IPR000424">
    <property type="entry name" value="Primosome_PriB/ssb"/>
</dbReference>
<dbReference type="SUPFAM" id="SSF50249">
    <property type="entry name" value="Nucleic acid-binding proteins"/>
    <property type="match status" value="1"/>
</dbReference>
<dbReference type="Proteomes" id="UP001157034">
    <property type="component" value="Unassembled WGS sequence"/>
</dbReference>
<evidence type="ECO:0000256" key="2">
    <source>
        <dbReference type="PROSITE-ProRule" id="PRU00252"/>
    </source>
</evidence>
<evidence type="ECO:0000313" key="4">
    <source>
        <dbReference type="EMBL" id="GMA96419.1"/>
    </source>
</evidence>
<feature type="compositionally biased region" description="Low complexity" evidence="3">
    <location>
        <begin position="155"/>
        <end position="171"/>
    </location>
</feature>
<comment type="caution">
    <text evidence="4">The sequence shown here is derived from an EMBL/GenBank/DDBJ whole genome shotgun (WGS) entry which is preliminary data.</text>
</comment>
<accession>A0ABQ6K7P1</accession>
<protein>
    <recommendedName>
        <fullName evidence="6">Single-stranded DNA-binding protein</fullName>
    </recommendedName>
</protein>
<evidence type="ECO:0000256" key="3">
    <source>
        <dbReference type="SAM" id="MobiDB-lite"/>
    </source>
</evidence>
<organism evidence="4 5">
    <name type="scientific">Pseudolysinimonas kribbensis</name>
    <dbReference type="NCBI Taxonomy" id="433641"/>
    <lineage>
        <taxon>Bacteria</taxon>
        <taxon>Bacillati</taxon>
        <taxon>Actinomycetota</taxon>
        <taxon>Actinomycetes</taxon>
        <taxon>Micrococcales</taxon>
        <taxon>Microbacteriaceae</taxon>
        <taxon>Pseudolysinimonas</taxon>
    </lineage>
</organism>
<dbReference type="CDD" id="cd04496">
    <property type="entry name" value="SSB_OBF"/>
    <property type="match status" value="1"/>
</dbReference>
<evidence type="ECO:0000313" key="5">
    <source>
        <dbReference type="Proteomes" id="UP001157034"/>
    </source>
</evidence>
<proteinExistence type="predicted"/>
<feature type="region of interest" description="Disordered" evidence="3">
    <location>
        <begin position="125"/>
        <end position="171"/>
    </location>
</feature>
<keyword evidence="1 2" id="KW-0238">DNA-binding</keyword>
<evidence type="ECO:0000256" key="1">
    <source>
        <dbReference type="ARBA" id="ARBA00023125"/>
    </source>
</evidence>
<dbReference type="PROSITE" id="PS50935">
    <property type="entry name" value="SSB"/>
    <property type="match status" value="1"/>
</dbReference>
<evidence type="ECO:0008006" key="6">
    <source>
        <dbReference type="Google" id="ProtNLM"/>
    </source>
</evidence>
<reference evidence="5" key="1">
    <citation type="journal article" date="2019" name="Int. J. Syst. Evol. Microbiol.">
        <title>The Global Catalogue of Microorganisms (GCM) 10K type strain sequencing project: providing services to taxonomists for standard genome sequencing and annotation.</title>
        <authorList>
            <consortium name="The Broad Institute Genomics Platform"/>
            <consortium name="The Broad Institute Genome Sequencing Center for Infectious Disease"/>
            <person name="Wu L."/>
            <person name="Ma J."/>
        </authorList>
    </citation>
    <scope>NUCLEOTIDE SEQUENCE [LARGE SCALE GENOMIC DNA]</scope>
    <source>
        <strain evidence="5">NBRC 108894</strain>
    </source>
</reference>
<dbReference type="Pfam" id="PF00436">
    <property type="entry name" value="SSB"/>
    <property type="match status" value="1"/>
</dbReference>
<gene>
    <name evidence="4" type="ORF">GCM10025881_32430</name>
</gene>
<keyword evidence="5" id="KW-1185">Reference proteome</keyword>
<dbReference type="Gene3D" id="2.40.50.140">
    <property type="entry name" value="Nucleic acid-binding proteins"/>
    <property type="match status" value="1"/>
</dbReference>
<dbReference type="RefSeq" id="WP_284255002.1">
    <property type="nucleotide sequence ID" value="NZ_BAAAQO010000004.1"/>
</dbReference>